<sequence>MAQLWPVVFLTGVATVFFDLAAQSHLPDLVGDRRRLIAANGRLATVDQLALIGGPVLAGWLIGLSTASVVLIATACGYLWSALWIRRIECPEPRPAVTRRSLVAEMRDGLSFVRRDRTLRAIAAAGALVNFATSGIVAMLPLVLADERDLSLLLSAGGVGGLLAALIARRFPGGRPVLAIGLAIVPAALLLPFAGRPVPVPLAALAWAVVIFKVGFDAVVLMSFRQMVTPPALLGRVSGTLRVIFSGALTLGAGTAGLVGAHAGPRAAVGVAGIALAVVWVPILRSPLRAARLHGGRDGGMRAQAVPEAP</sequence>
<dbReference type="EMBL" id="AP023356">
    <property type="protein sequence ID" value="BCJ39539.1"/>
    <property type="molecule type" value="Genomic_DNA"/>
</dbReference>
<gene>
    <name evidence="7" type="ORF">Aiant_01960</name>
</gene>
<dbReference type="Gene3D" id="1.20.1250.20">
    <property type="entry name" value="MFS general substrate transporter like domains"/>
    <property type="match status" value="1"/>
</dbReference>
<dbReference type="PANTHER" id="PTHR23513">
    <property type="entry name" value="INTEGRAL MEMBRANE EFFLUX PROTEIN-RELATED"/>
    <property type="match status" value="1"/>
</dbReference>
<evidence type="ECO:0000256" key="3">
    <source>
        <dbReference type="ARBA" id="ARBA00022692"/>
    </source>
</evidence>
<accession>A0ABM7LJU4</accession>
<feature type="transmembrane region" description="Helical" evidence="6">
    <location>
        <begin position="121"/>
        <end position="144"/>
    </location>
</feature>
<evidence type="ECO:0000313" key="7">
    <source>
        <dbReference type="EMBL" id="BCJ39539.1"/>
    </source>
</evidence>
<feature type="transmembrane region" description="Helical" evidence="6">
    <location>
        <begin position="267"/>
        <end position="284"/>
    </location>
</feature>
<protein>
    <recommendedName>
        <fullName evidence="9">MFS transporter</fullName>
    </recommendedName>
</protein>
<keyword evidence="2" id="KW-1003">Cell membrane</keyword>
<dbReference type="InterPro" id="IPR036259">
    <property type="entry name" value="MFS_trans_sf"/>
</dbReference>
<evidence type="ECO:0008006" key="9">
    <source>
        <dbReference type="Google" id="ProtNLM"/>
    </source>
</evidence>
<dbReference type="RefSeq" id="WP_189334066.1">
    <property type="nucleotide sequence ID" value="NZ_AP023356.1"/>
</dbReference>
<dbReference type="PANTHER" id="PTHR23513:SF6">
    <property type="entry name" value="MAJOR FACILITATOR SUPERFAMILY ASSOCIATED DOMAIN-CONTAINING PROTEIN"/>
    <property type="match status" value="1"/>
</dbReference>
<dbReference type="Pfam" id="PF07690">
    <property type="entry name" value="MFS_1"/>
    <property type="match status" value="1"/>
</dbReference>
<reference evidence="7 8" key="1">
    <citation type="submission" date="2020-08" db="EMBL/GenBank/DDBJ databases">
        <title>Whole genome shotgun sequence of Actinoplanes ianthinogenes NBRC 13996.</title>
        <authorList>
            <person name="Komaki H."/>
            <person name="Tamura T."/>
        </authorList>
    </citation>
    <scope>NUCLEOTIDE SEQUENCE [LARGE SCALE GENOMIC DNA]</scope>
    <source>
        <strain evidence="7 8">NBRC 13996</strain>
    </source>
</reference>
<comment type="subcellular location">
    <subcellularLocation>
        <location evidence="1">Cell membrane</location>
        <topology evidence="1">Multi-pass membrane protein</topology>
    </subcellularLocation>
</comment>
<keyword evidence="3 6" id="KW-0812">Transmembrane</keyword>
<feature type="transmembrane region" description="Helical" evidence="6">
    <location>
        <begin position="200"/>
        <end position="222"/>
    </location>
</feature>
<evidence type="ECO:0000256" key="2">
    <source>
        <dbReference type="ARBA" id="ARBA00022475"/>
    </source>
</evidence>
<evidence type="ECO:0000256" key="5">
    <source>
        <dbReference type="ARBA" id="ARBA00023136"/>
    </source>
</evidence>
<dbReference type="CDD" id="cd06173">
    <property type="entry name" value="MFS_MefA_like"/>
    <property type="match status" value="1"/>
</dbReference>
<evidence type="ECO:0000313" key="8">
    <source>
        <dbReference type="Proteomes" id="UP000676967"/>
    </source>
</evidence>
<evidence type="ECO:0000256" key="6">
    <source>
        <dbReference type="SAM" id="Phobius"/>
    </source>
</evidence>
<evidence type="ECO:0000256" key="1">
    <source>
        <dbReference type="ARBA" id="ARBA00004651"/>
    </source>
</evidence>
<name>A0ABM7LJU4_9ACTN</name>
<feature type="transmembrane region" description="Helical" evidence="6">
    <location>
        <begin position="243"/>
        <end position="261"/>
    </location>
</feature>
<dbReference type="InterPro" id="IPR011701">
    <property type="entry name" value="MFS"/>
</dbReference>
<feature type="transmembrane region" description="Helical" evidence="6">
    <location>
        <begin position="177"/>
        <end position="194"/>
    </location>
</feature>
<feature type="transmembrane region" description="Helical" evidence="6">
    <location>
        <begin position="150"/>
        <end position="168"/>
    </location>
</feature>
<keyword evidence="5 6" id="KW-0472">Membrane</keyword>
<dbReference type="Proteomes" id="UP000676967">
    <property type="component" value="Chromosome"/>
</dbReference>
<keyword evidence="8" id="KW-1185">Reference proteome</keyword>
<dbReference type="SUPFAM" id="SSF103473">
    <property type="entry name" value="MFS general substrate transporter"/>
    <property type="match status" value="1"/>
</dbReference>
<organism evidence="7 8">
    <name type="scientific">Actinoplanes ianthinogenes</name>
    <dbReference type="NCBI Taxonomy" id="122358"/>
    <lineage>
        <taxon>Bacteria</taxon>
        <taxon>Bacillati</taxon>
        <taxon>Actinomycetota</taxon>
        <taxon>Actinomycetes</taxon>
        <taxon>Micromonosporales</taxon>
        <taxon>Micromonosporaceae</taxon>
        <taxon>Actinoplanes</taxon>
    </lineage>
</organism>
<keyword evidence="4 6" id="KW-1133">Transmembrane helix</keyword>
<proteinExistence type="predicted"/>
<feature type="transmembrane region" description="Helical" evidence="6">
    <location>
        <begin position="57"/>
        <end position="80"/>
    </location>
</feature>
<evidence type="ECO:0000256" key="4">
    <source>
        <dbReference type="ARBA" id="ARBA00022989"/>
    </source>
</evidence>